<dbReference type="Proteomes" id="UP001356427">
    <property type="component" value="Unassembled WGS sequence"/>
</dbReference>
<sequence>MIEEVEAGEVLVSDTHIKEPPVQLSSTQPRGALTRTATGQAAPLTGMAPIRDSVSHSPNQTGLDHPGLDSQYDNSPWSSGSPCDSNSNWGKVLVDSVCSDTPSPASAWPSSSSSSGSNSAAGSSSGSGSDPELTSECMDADSASSSGSEKNLAATMMVAATATSSVSSPSANGNGDGNRNRQQGGNRFSPLTVVNGSAPPGSDGGDDVITCNGAVKGPWGGVANGSTMNIGPNDDDAAAADGSHANKLSPWASANGMEVTPSTLNPKANRSAWPDPQGPPACKIGLQGGSLGWGGMQPGSLSPSLAEQRHDLLNGTTVKARHLNTEATNGPNNTTNAVDTSSLPNSTGGSVQMSEPGSGLRSWGAGGGGVGSAPGDQLSNGPLSGTQQPRSEGLAGGFSMPWGASGPGDTVNGQGRGQSSPAAAAAYNGNNNSKAPGGRWDSGPAASPLPHNLSSGAGVGSNGNGVGPDGIPRPRGGGAASSSSSSSSSSSGSSSNRQPSNGEWSSLPGNNSRHSGDGRKPGGGANGWKSLEDDALGMGGGARGGVQGPPRGCWGRSGGSEGSGESSGGPNSDGDRNDPRRRGPLPGSTQPVLSSSDVDPRVLCNTGWGQTPVRQNTAWDVTSPAPRPNDRKPSNGGPGWGSAGHKAPSQTSSSGGWGDGPGNNAGPESGGSGWAERKALSGCGDRDTTGGEGRWEDGSSFKNNSNSSSTWGDSQKEDRSNTWTNAPKPQKQGWGAPSGGGGGGGDRSRGGGGGSYWGQPQKTSGSGGWDNDSDRSGSGGWGEPGRPANTNTHPSSSSSTWGGSGGSSTPDQTHGNNPNNPHSGWGEPPKPQPQNHPTQGGWGEPAMKPSHPSQSWGDPAPKPCPSEWGKGPDSNPNPGPDPRGPPPGPGGSKPSGWMGGAAVPAGPSHKEEESTGWEEPSPESVRRRMEIDDGTAAWGDPSKYNCSGVNMWNKTSQSEQDAMAMTTPPQPQQQPPPPQNSVANKDKTCSPGWGDQFGGPQKMESGTWREPSGGWGGRGPQDHNKPGPKPMQQESSSWCGEEVSCQSSWEPEEEVEIGMWSNTPSHRDRERDGHRDGHGQDNRNNGPQQHSWNYMKKVPPKMNKSVNRPEDPWMNQFVKQFNNMNYPRDSPEDSLKSNKMEMGVGPAVRSAYGCERGRVQRSDGETLCLW</sequence>
<organism evidence="2 3">
    <name type="scientific">Coregonus suidteri</name>
    <dbReference type="NCBI Taxonomy" id="861788"/>
    <lineage>
        <taxon>Eukaryota</taxon>
        <taxon>Metazoa</taxon>
        <taxon>Chordata</taxon>
        <taxon>Craniata</taxon>
        <taxon>Vertebrata</taxon>
        <taxon>Euteleostomi</taxon>
        <taxon>Actinopterygii</taxon>
        <taxon>Neopterygii</taxon>
        <taxon>Teleostei</taxon>
        <taxon>Protacanthopterygii</taxon>
        <taxon>Salmoniformes</taxon>
        <taxon>Salmonidae</taxon>
        <taxon>Coregoninae</taxon>
        <taxon>Coregonus</taxon>
    </lineage>
</organism>
<feature type="compositionally biased region" description="Gly residues" evidence="1">
    <location>
        <begin position="655"/>
        <end position="673"/>
    </location>
</feature>
<feature type="compositionally biased region" description="Low complexity" evidence="1">
    <location>
        <begin position="700"/>
        <end position="709"/>
    </location>
</feature>
<keyword evidence="3" id="KW-1185">Reference proteome</keyword>
<feature type="compositionally biased region" description="Low complexity" evidence="1">
    <location>
        <begin position="102"/>
        <end position="131"/>
    </location>
</feature>
<name>A0AAN8LKG2_9TELE</name>
<feature type="compositionally biased region" description="Polar residues" evidence="1">
    <location>
        <begin position="71"/>
        <end position="89"/>
    </location>
</feature>
<feature type="compositionally biased region" description="Gly residues" evidence="1">
    <location>
        <begin position="890"/>
        <end position="899"/>
    </location>
</feature>
<dbReference type="GO" id="GO:0005654">
    <property type="term" value="C:nucleoplasm"/>
    <property type="evidence" value="ECO:0007669"/>
    <property type="project" value="TreeGrafter"/>
</dbReference>
<comment type="caution">
    <text evidence="2">The sequence shown here is derived from an EMBL/GenBank/DDBJ whole genome shotgun (WGS) entry which is preliminary data.</text>
</comment>
<dbReference type="AlphaFoldDB" id="A0AAN8LKG2"/>
<feature type="compositionally biased region" description="Low complexity" evidence="1">
    <location>
        <begin position="469"/>
        <end position="495"/>
    </location>
</feature>
<dbReference type="InterPro" id="IPR052068">
    <property type="entry name" value="GW182_domain"/>
</dbReference>
<feature type="compositionally biased region" description="Polar residues" evidence="1">
    <location>
        <begin position="23"/>
        <end position="39"/>
    </location>
</feature>
<dbReference type="GO" id="GO:0000932">
    <property type="term" value="C:P-body"/>
    <property type="evidence" value="ECO:0007669"/>
    <property type="project" value="TreeGrafter"/>
</dbReference>
<feature type="compositionally biased region" description="Polar residues" evidence="1">
    <location>
        <begin position="810"/>
        <end position="822"/>
    </location>
</feature>
<feature type="compositionally biased region" description="Basic and acidic residues" evidence="1">
    <location>
        <begin position="1065"/>
        <end position="1081"/>
    </location>
</feature>
<feature type="compositionally biased region" description="Polar residues" evidence="1">
    <location>
        <begin position="411"/>
        <end position="421"/>
    </location>
</feature>
<feature type="compositionally biased region" description="Polar residues" evidence="1">
    <location>
        <begin position="607"/>
        <end position="620"/>
    </location>
</feature>
<dbReference type="PANTHER" id="PTHR13020:SF28">
    <property type="entry name" value="TRINUCLEOTIDE REPEAT-CONTAINING GENE 6A PROTEIN"/>
    <property type="match status" value="1"/>
</dbReference>
<protein>
    <submittedName>
        <fullName evidence="2">Uncharacterized protein</fullName>
    </submittedName>
</protein>
<evidence type="ECO:0000313" key="2">
    <source>
        <dbReference type="EMBL" id="KAK6312593.1"/>
    </source>
</evidence>
<feature type="compositionally biased region" description="Gly residues" evidence="1">
    <location>
        <begin position="457"/>
        <end position="468"/>
    </location>
</feature>
<dbReference type="PANTHER" id="PTHR13020">
    <property type="entry name" value="TRINUCLEOTIDE REPEAT-CONTAINING GENE 6"/>
    <property type="match status" value="1"/>
</dbReference>
<reference evidence="2 3" key="1">
    <citation type="submission" date="2021-04" db="EMBL/GenBank/DDBJ databases">
        <authorList>
            <person name="De Guttry C."/>
            <person name="Zahm M."/>
            <person name="Klopp C."/>
            <person name="Cabau C."/>
            <person name="Louis A."/>
            <person name="Berthelot C."/>
            <person name="Parey E."/>
            <person name="Roest Crollius H."/>
            <person name="Montfort J."/>
            <person name="Robinson-Rechavi M."/>
            <person name="Bucao C."/>
            <person name="Bouchez O."/>
            <person name="Gislard M."/>
            <person name="Lluch J."/>
            <person name="Milhes M."/>
            <person name="Lampietro C."/>
            <person name="Lopez Roques C."/>
            <person name="Donnadieu C."/>
            <person name="Braasch I."/>
            <person name="Desvignes T."/>
            <person name="Postlethwait J."/>
            <person name="Bobe J."/>
            <person name="Wedekind C."/>
            <person name="Guiguen Y."/>
        </authorList>
    </citation>
    <scope>NUCLEOTIDE SEQUENCE [LARGE SCALE GENOMIC DNA]</scope>
    <source>
        <strain evidence="2">Cs_M1</strain>
        <tissue evidence="2">Blood</tissue>
    </source>
</reference>
<feature type="compositionally biased region" description="Low complexity" evidence="1">
    <location>
        <begin position="153"/>
        <end position="173"/>
    </location>
</feature>
<proteinExistence type="predicted"/>
<accession>A0AAN8LKG2</accession>
<feature type="compositionally biased region" description="Polar residues" evidence="1">
    <location>
        <begin position="588"/>
        <end position="597"/>
    </location>
</feature>
<dbReference type="GO" id="GO:0035195">
    <property type="term" value="P:miRNA-mediated post-transcriptional gene silencing"/>
    <property type="evidence" value="ECO:0007669"/>
    <property type="project" value="TreeGrafter"/>
</dbReference>
<dbReference type="EMBL" id="JAGTTL010000015">
    <property type="protein sequence ID" value="KAK6312593.1"/>
    <property type="molecule type" value="Genomic_DNA"/>
</dbReference>
<feature type="compositionally biased region" description="Gly residues" evidence="1">
    <location>
        <begin position="555"/>
        <end position="567"/>
    </location>
</feature>
<feature type="compositionally biased region" description="Low complexity" evidence="1">
    <location>
        <begin position="422"/>
        <end position="435"/>
    </location>
</feature>
<feature type="compositionally biased region" description="Polar residues" evidence="1">
    <location>
        <begin position="496"/>
        <end position="513"/>
    </location>
</feature>
<feature type="compositionally biased region" description="Pro residues" evidence="1">
    <location>
        <begin position="875"/>
        <end position="889"/>
    </location>
</feature>
<feature type="region of interest" description="Disordered" evidence="1">
    <location>
        <begin position="1"/>
        <end position="205"/>
    </location>
</feature>
<feature type="compositionally biased region" description="Gly residues" evidence="1">
    <location>
        <begin position="736"/>
        <end position="756"/>
    </location>
</feature>
<feature type="compositionally biased region" description="Polar residues" evidence="1">
    <location>
        <begin position="325"/>
        <end position="355"/>
    </location>
</feature>
<feature type="compositionally biased region" description="Polar residues" evidence="1">
    <location>
        <begin position="1082"/>
        <end position="1092"/>
    </location>
</feature>
<feature type="compositionally biased region" description="Pro residues" evidence="1">
    <location>
        <begin position="968"/>
        <end position="979"/>
    </location>
</feature>
<evidence type="ECO:0000313" key="3">
    <source>
        <dbReference type="Proteomes" id="UP001356427"/>
    </source>
</evidence>
<evidence type="ECO:0000256" key="1">
    <source>
        <dbReference type="SAM" id="MobiDB-lite"/>
    </source>
</evidence>
<feature type="compositionally biased region" description="Polar residues" evidence="1">
    <location>
        <begin position="1032"/>
        <end position="1049"/>
    </location>
</feature>
<feature type="compositionally biased region" description="Basic and acidic residues" evidence="1">
    <location>
        <begin position="675"/>
        <end position="699"/>
    </location>
</feature>
<gene>
    <name evidence="2" type="ORF">J4Q44_G00182570</name>
</gene>
<feature type="compositionally biased region" description="Gly residues" evidence="1">
    <location>
        <begin position="537"/>
        <end position="547"/>
    </location>
</feature>
<feature type="region of interest" description="Disordered" evidence="1">
    <location>
        <begin position="322"/>
        <end position="1110"/>
    </location>
</feature>
<feature type="compositionally biased region" description="Polar residues" evidence="1">
    <location>
        <begin position="944"/>
        <end position="960"/>
    </location>
</feature>
<dbReference type="GO" id="GO:0060213">
    <property type="term" value="P:positive regulation of nuclear-transcribed mRNA poly(A) tail shortening"/>
    <property type="evidence" value="ECO:0007669"/>
    <property type="project" value="TreeGrafter"/>
</dbReference>
<feature type="compositionally biased region" description="Polar residues" evidence="1">
    <location>
        <begin position="377"/>
        <end position="390"/>
    </location>
</feature>